<evidence type="ECO:0000313" key="3">
    <source>
        <dbReference type="EMBL" id="RDC62823.1"/>
    </source>
</evidence>
<reference evidence="3 4" key="1">
    <citation type="submission" date="2018-04" db="EMBL/GenBank/DDBJ databases">
        <title>Adhaeribacter sp. HMF7616 genome sequencing and assembly.</title>
        <authorList>
            <person name="Kang H."/>
            <person name="Kang J."/>
            <person name="Cha I."/>
            <person name="Kim H."/>
            <person name="Joh K."/>
        </authorList>
    </citation>
    <scope>NUCLEOTIDE SEQUENCE [LARGE SCALE GENOMIC DNA]</scope>
    <source>
        <strain evidence="3 4">HMF7616</strain>
    </source>
</reference>
<keyword evidence="4" id="KW-1185">Reference proteome</keyword>
<protein>
    <submittedName>
        <fullName evidence="3">Uncharacterized protein</fullName>
    </submittedName>
</protein>
<evidence type="ECO:0000313" key="4">
    <source>
        <dbReference type="Proteomes" id="UP000253919"/>
    </source>
</evidence>
<dbReference type="AlphaFoldDB" id="A0A369QD34"/>
<dbReference type="Pfam" id="PF25837">
    <property type="entry name" value="Apionate_lact_N"/>
    <property type="match status" value="1"/>
</dbReference>
<gene>
    <name evidence="3" type="ORF">AHMF7616_01417</name>
</gene>
<dbReference type="InterPro" id="IPR058788">
    <property type="entry name" value="ApnL_N"/>
</dbReference>
<comment type="caution">
    <text evidence="3">The sequence shown here is derived from an EMBL/GenBank/DDBJ whole genome shotgun (WGS) entry which is preliminary data.</text>
</comment>
<evidence type="ECO:0000259" key="2">
    <source>
        <dbReference type="Pfam" id="PF25838"/>
    </source>
</evidence>
<dbReference type="Proteomes" id="UP000253919">
    <property type="component" value="Unassembled WGS sequence"/>
</dbReference>
<dbReference type="RefSeq" id="WP_115372218.1">
    <property type="nucleotide sequence ID" value="NZ_QASA01000001.1"/>
</dbReference>
<accession>A0A369QD34</accession>
<dbReference type="Pfam" id="PF25838">
    <property type="entry name" value="Apionate_lact_M"/>
    <property type="match status" value="1"/>
</dbReference>
<feature type="domain" description="D-apionate lactonase N-terminal" evidence="1">
    <location>
        <begin position="3"/>
        <end position="212"/>
    </location>
</feature>
<name>A0A369QD34_9BACT</name>
<dbReference type="OrthoDB" id="931854at2"/>
<organism evidence="3 4">
    <name type="scientific">Adhaeribacter pallidiroseus</name>
    <dbReference type="NCBI Taxonomy" id="2072847"/>
    <lineage>
        <taxon>Bacteria</taxon>
        <taxon>Pseudomonadati</taxon>
        <taxon>Bacteroidota</taxon>
        <taxon>Cytophagia</taxon>
        <taxon>Cytophagales</taxon>
        <taxon>Hymenobacteraceae</taxon>
        <taxon>Adhaeribacter</taxon>
    </lineage>
</organism>
<proteinExistence type="predicted"/>
<feature type="domain" description="D-apionate lactonase TIM barrel" evidence="2">
    <location>
        <begin position="241"/>
        <end position="504"/>
    </location>
</feature>
<dbReference type="EMBL" id="QASA01000001">
    <property type="protein sequence ID" value="RDC62823.1"/>
    <property type="molecule type" value="Genomic_DNA"/>
</dbReference>
<sequence>MLLHAGPVQALYDRGFLRYIQIADHEIVRMIYFAVRDQDWQTMAGSIRGEHIQTTPDTFSISYTSHINQDAIQMEWQVSISGRADGTITFDIEGTAQSNFLKNRAGFCVLHPIAGISGHSCRLEHPDGSASYGQFPTYISPHQPFLNIKAMEWPVAEQGLFRLEFSGDIFETEDQRNWSDASFKTYCTPLSQPFPAPVNAGDQIKQQVIFKIVKPFPISVTPSPTALLLLIEKDKIAFPEIGFGLNTSGAYITPEEAISLRSVGSKHLRADIFLNESGWKEQLEQAGLQSEQLNAALELVLFFGKEPAVEVGNFVHYLQEQRLPIKSLVLLEAARQFTTDTLLQTIVPVLRTAFPGIPLGGGSNTNFTELNRNPFTFSFVDFVSYPVNPQVHAFDDLTLIENAAAQADTVKSAQHLAGHLPVHVSPVTLKPRLHEVATSGQSYNTPPDPRQPSSLIAGWTLASLKYLGEAGATAITYFETTGPKGIYHSGKLFPTGYLFQFLQQYQPQYIVPTTYTKPLEVTPLLLLNATGSCLLLANHSPDLQAITLPAHFTVHTHTLIGEDTGSKIYADYLPGQQITLKAYQVVALEGALGI</sequence>
<evidence type="ECO:0000259" key="1">
    <source>
        <dbReference type="Pfam" id="PF25837"/>
    </source>
</evidence>
<dbReference type="InterPro" id="IPR058787">
    <property type="entry name" value="ApnL_M"/>
</dbReference>